<feature type="domain" description="Tc1-like transposase DDE" evidence="3">
    <location>
        <begin position="356"/>
        <end position="486"/>
    </location>
</feature>
<sequence>MATRLPSNKVSHWLVIASSVVVSMLKSHRKLFVLFAFCSFCYLFCLRPLILFEFLLSLRSFVAFICLKILTNQVPIKMSGSEPSPGPSHSKKRNRIPDPESFLMSPMKKRPNSGGLTANEKMISINIYKHLMRSSSTYPEKGEITKATAQMMGTSEKTIQRIIKEYKIKGEVTSPSRSTPKYSIVDKLDDFTMSAIKRKVHQFFFRNELPTIKKITMAINDDEDLPSFSSSTVSKILKKLKFKYMKRTRKSILLDRPDLMVWRRTYLQKIRDYRKQNRKIYYTDETWLNEGHTSNYVWNDLDIKSSRQAFLNGLSTGLKNPQKGKRLIITHIGSSEGFLEGGQWIFEAKKGDGDYHGEMDAHNFEKWFEKILNKVEPGSVIVLDNAPYHSRLVERVPNMSWRKADIQTWLKGKNISYEEKDIKAQLLTKFEKNNYNKKAIDVMAAHKNVILLRLPPYHCELNPIELIWAQLKSYVGRNNKTFKINELKDLIEEGLSQIGTVSWSKCIEHIKQEEETMMQLEGLLDAASDKPTQSFIIDVGESSEDSDSSESD</sequence>
<evidence type="ECO:0000313" key="4">
    <source>
        <dbReference type="Proteomes" id="UP001652582"/>
    </source>
</evidence>
<dbReference type="InterPro" id="IPR036397">
    <property type="entry name" value="RNaseH_sf"/>
</dbReference>
<evidence type="ECO:0000256" key="1">
    <source>
        <dbReference type="SAM" id="MobiDB-lite"/>
    </source>
</evidence>
<dbReference type="InterPro" id="IPR038717">
    <property type="entry name" value="Tc1-like_DDE_dom"/>
</dbReference>
<feature type="transmembrane region" description="Helical" evidence="2">
    <location>
        <begin position="31"/>
        <end position="56"/>
    </location>
</feature>
<feature type="region of interest" description="Disordered" evidence="1">
    <location>
        <begin position="78"/>
        <end position="106"/>
    </location>
</feature>
<dbReference type="PANTHER" id="PTHR33939:SF1">
    <property type="entry name" value="DUF4371 DOMAIN-CONTAINING PROTEIN"/>
    <property type="match status" value="1"/>
</dbReference>
<evidence type="ECO:0000256" key="2">
    <source>
        <dbReference type="SAM" id="Phobius"/>
    </source>
</evidence>
<dbReference type="PANTHER" id="PTHR33939">
    <property type="entry name" value="PROTEIN CBG22215"/>
    <property type="match status" value="1"/>
</dbReference>
<protein>
    <submittedName>
        <fullName evidence="5">Uncharacterized protein LOC112045306 isoform X1</fullName>
    </submittedName>
</protein>
<keyword evidence="4" id="KW-1185">Reference proteome</keyword>
<dbReference type="GeneID" id="112045306"/>
<dbReference type="Proteomes" id="UP001652582">
    <property type="component" value="Chromosome 2"/>
</dbReference>
<organism evidence="4 5">
    <name type="scientific">Bicyclus anynana</name>
    <name type="common">Squinting bush brown butterfly</name>
    <dbReference type="NCBI Taxonomy" id="110368"/>
    <lineage>
        <taxon>Eukaryota</taxon>
        <taxon>Metazoa</taxon>
        <taxon>Ecdysozoa</taxon>
        <taxon>Arthropoda</taxon>
        <taxon>Hexapoda</taxon>
        <taxon>Insecta</taxon>
        <taxon>Pterygota</taxon>
        <taxon>Neoptera</taxon>
        <taxon>Endopterygota</taxon>
        <taxon>Lepidoptera</taxon>
        <taxon>Glossata</taxon>
        <taxon>Ditrysia</taxon>
        <taxon>Papilionoidea</taxon>
        <taxon>Nymphalidae</taxon>
        <taxon>Satyrinae</taxon>
        <taxon>Satyrini</taxon>
        <taxon>Mycalesina</taxon>
        <taxon>Bicyclus</taxon>
    </lineage>
</organism>
<dbReference type="AlphaFoldDB" id="A0A6J1MRR7"/>
<dbReference type="OrthoDB" id="2266637at2759"/>
<accession>A0A6J1MRR7</accession>
<dbReference type="RefSeq" id="XP_023937204.1">
    <property type="nucleotide sequence ID" value="XM_024081436.2"/>
</dbReference>
<proteinExistence type="predicted"/>
<reference evidence="4" key="1">
    <citation type="submission" date="2025-05" db="UniProtKB">
        <authorList>
            <consortium name="RefSeq"/>
        </authorList>
    </citation>
    <scope>NUCLEOTIDE SEQUENCE [LARGE SCALE GENOMIC DNA]</scope>
</reference>
<name>A0A6J1MRR7_BICAN</name>
<keyword evidence="2" id="KW-1133">Transmembrane helix</keyword>
<reference evidence="5" key="2">
    <citation type="submission" date="2025-08" db="UniProtKB">
        <authorList>
            <consortium name="RefSeq"/>
        </authorList>
    </citation>
    <scope>IDENTIFICATION</scope>
</reference>
<gene>
    <name evidence="5" type="primary">LOC112045306</name>
</gene>
<dbReference type="Gene3D" id="3.30.420.10">
    <property type="entry name" value="Ribonuclease H-like superfamily/Ribonuclease H"/>
    <property type="match status" value="1"/>
</dbReference>
<dbReference type="GO" id="GO:0003676">
    <property type="term" value="F:nucleic acid binding"/>
    <property type="evidence" value="ECO:0007669"/>
    <property type="project" value="InterPro"/>
</dbReference>
<keyword evidence="2" id="KW-0812">Transmembrane</keyword>
<dbReference type="Pfam" id="PF13358">
    <property type="entry name" value="DDE_3"/>
    <property type="match status" value="1"/>
</dbReference>
<keyword evidence="2" id="KW-0472">Membrane</keyword>
<evidence type="ECO:0000313" key="5">
    <source>
        <dbReference type="RefSeq" id="XP_023937204.1"/>
    </source>
</evidence>
<evidence type="ECO:0000259" key="3">
    <source>
        <dbReference type="Pfam" id="PF13358"/>
    </source>
</evidence>
<dbReference type="KEGG" id="bany:112045306"/>